<dbReference type="InterPro" id="IPR005632">
    <property type="entry name" value="Chaperone_Skp"/>
</dbReference>
<name>A0A8J6Z687_9RHOB</name>
<dbReference type="PANTHER" id="PTHR35089:SF1">
    <property type="entry name" value="CHAPERONE PROTEIN SKP"/>
    <property type="match status" value="1"/>
</dbReference>
<dbReference type="EMBL" id="JACVXA010000005">
    <property type="protein sequence ID" value="MBE3637076.1"/>
    <property type="molecule type" value="Genomic_DNA"/>
</dbReference>
<evidence type="ECO:0000256" key="2">
    <source>
        <dbReference type="ARBA" id="ARBA00022729"/>
    </source>
</evidence>
<dbReference type="SMART" id="SM00935">
    <property type="entry name" value="OmpH"/>
    <property type="match status" value="1"/>
</dbReference>
<dbReference type="RefSeq" id="WP_193179264.1">
    <property type="nucleotide sequence ID" value="NZ_JACVXA010000005.1"/>
</dbReference>
<dbReference type="Proteomes" id="UP000609121">
    <property type="component" value="Unassembled WGS sequence"/>
</dbReference>
<feature type="chain" id="PRO_5035148360" evidence="5">
    <location>
        <begin position="32"/>
        <end position="242"/>
    </location>
</feature>
<protein>
    <submittedName>
        <fullName evidence="6">OmpH family outer membrane protein</fullName>
    </submittedName>
</protein>
<evidence type="ECO:0000313" key="7">
    <source>
        <dbReference type="Proteomes" id="UP000609121"/>
    </source>
</evidence>
<dbReference type="GO" id="GO:0005829">
    <property type="term" value="C:cytosol"/>
    <property type="evidence" value="ECO:0007669"/>
    <property type="project" value="TreeGrafter"/>
</dbReference>
<dbReference type="AlphaFoldDB" id="A0A8J6Z687"/>
<dbReference type="Gene3D" id="3.30.910.20">
    <property type="entry name" value="Skp domain"/>
    <property type="match status" value="1"/>
</dbReference>
<comment type="caution">
    <text evidence="6">The sequence shown here is derived from an EMBL/GenBank/DDBJ whole genome shotgun (WGS) entry which is preliminary data.</text>
</comment>
<evidence type="ECO:0000313" key="6">
    <source>
        <dbReference type="EMBL" id="MBE3637076.1"/>
    </source>
</evidence>
<dbReference type="GO" id="GO:0050821">
    <property type="term" value="P:protein stabilization"/>
    <property type="evidence" value="ECO:0007669"/>
    <property type="project" value="TreeGrafter"/>
</dbReference>
<keyword evidence="2 5" id="KW-0732">Signal</keyword>
<evidence type="ECO:0000256" key="1">
    <source>
        <dbReference type="ARBA" id="ARBA00009091"/>
    </source>
</evidence>
<dbReference type="InterPro" id="IPR024930">
    <property type="entry name" value="Skp_dom_sf"/>
</dbReference>
<evidence type="ECO:0000256" key="4">
    <source>
        <dbReference type="SAM" id="MobiDB-lite"/>
    </source>
</evidence>
<evidence type="ECO:0000256" key="3">
    <source>
        <dbReference type="SAM" id="Coils"/>
    </source>
</evidence>
<organism evidence="6 7">
    <name type="scientific">Mangrovicoccus algicola</name>
    <dbReference type="NCBI Taxonomy" id="2771008"/>
    <lineage>
        <taxon>Bacteria</taxon>
        <taxon>Pseudomonadati</taxon>
        <taxon>Pseudomonadota</taxon>
        <taxon>Alphaproteobacteria</taxon>
        <taxon>Rhodobacterales</taxon>
        <taxon>Paracoccaceae</taxon>
        <taxon>Mangrovicoccus</taxon>
    </lineage>
</organism>
<feature type="region of interest" description="Disordered" evidence="4">
    <location>
        <begin position="200"/>
        <end position="242"/>
    </location>
</feature>
<proteinExistence type="inferred from homology"/>
<sequence>MTSRPLTSRSPRHSELWLAAGLVLAAASGMAQETQEGGAPPPPAASAPAPGAPHFNGTPVVTLNQETVFSDSLLGQRIISDLERDRNALAAENRRIESELTTEEQDLTDRRPAMPAGEFQDLADAFDAKVQRIRQEQDRKARTLQQRLEAERQNFVNRAAPILAEIAQDRGALVILDNTVVLMAFDVVDITDEAVARLDEEIGDGSGTTGPSQPSPSLRPTPRMLRQLTIPGEPPPPGDPSD</sequence>
<feature type="region of interest" description="Disordered" evidence="4">
    <location>
        <begin position="28"/>
        <end position="58"/>
    </location>
</feature>
<evidence type="ECO:0000256" key="5">
    <source>
        <dbReference type="SAM" id="SignalP"/>
    </source>
</evidence>
<comment type="similarity">
    <text evidence="1">Belongs to the Skp family.</text>
</comment>
<dbReference type="Pfam" id="PF03938">
    <property type="entry name" value="OmpH"/>
    <property type="match status" value="1"/>
</dbReference>
<feature type="coiled-coil region" evidence="3">
    <location>
        <begin position="79"/>
        <end position="106"/>
    </location>
</feature>
<feature type="signal peptide" evidence="5">
    <location>
        <begin position="1"/>
        <end position="31"/>
    </location>
</feature>
<gene>
    <name evidence="6" type="ORF">ICN82_02505</name>
</gene>
<dbReference type="PANTHER" id="PTHR35089">
    <property type="entry name" value="CHAPERONE PROTEIN SKP"/>
    <property type="match status" value="1"/>
</dbReference>
<accession>A0A8J6Z687</accession>
<keyword evidence="7" id="KW-1185">Reference proteome</keyword>
<reference evidence="6" key="1">
    <citation type="submission" date="2020-09" db="EMBL/GenBank/DDBJ databases">
        <title>A novel bacterium of genus Mangrovicoccus, isolated from South China Sea.</title>
        <authorList>
            <person name="Huang H."/>
            <person name="Mo K."/>
            <person name="Hu Y."/>
        </authorList>
    </citation>
    <scope>NUCLEOTIDE SEQUENCE</scope>
    <source>
        <strain evidence="6">HB182678</strain>
    </source>
</reference>
<dbReference type="GO" id="GO:0051082">
    <property type="term" value="F:unfolded protein binding"/>
    <property type="evidence" value="ECO:0007669"/>
    <property type="project" value="InterPro"/>
</dbReference>
<dbReference type="SUPFAM" id="SSF111384">
    <property type="entry name" value="OmpH-like"/>
    <property type="match status" value="1"/>
</dbReference>
<feature type="compositionally biased region" description="Pro residues" evidence="4">
    <location>
        <begin position="232"/>
        <end position="242"/>
    </location>
</feature>
<keyword evidence="3" id="KW-0175">Coiled coil</keyword>